<organism evidence="11 12">
    <name type="scientific">Lithohypha guttulata</name>
    <dbReference type="NCBI Taxonomy" id="1690604"/>
    <lineage>
        <taxon>Eukaryota</taxon>
        <taxon>Fungi</taxon>
        <taxon>Dikarya</taxon>
        <taxon>Ascomycota</taxon>
        <taxon>Pezizomycotina</taxon>
        <taxon>Eurotiomycetes</taxon>
        <taxon>Chaetothyriomycetidae</taxon>
        <taxon>Chaetothyriales</taxon>
        <taxon>Trichomeriaceae</taxon>
        <taxon>Lithohypha</taxon>
    </lineage>
</organism>
<accession>A0AAN7T9B9</accession>
<feature type="compositionally biased region" description="Polar residues" evidence="10">
    <location>
        <begin position="127"/>
        <end position="137"/>
    </location>
</feature>
<dbReference type="EMBL" id="JAVRRJ010000001">
    <property type="protein sequence ID" value="KAK5091326.1"/>
    <property type="molecule type" value="Genomic_DNA"/>
</dbReference>
<dbReference type="GO" id="GO:0031965">
    <property type="term" value="C:nuclear membrane"/>
    <property type="evidence" value="ECO:0007669"/>
    <property type="project" value="UniProtKB-UniRule"/>
</dbReference>
<dbReference type="PANTHER" id="PTHR13373">
    <property type="entry name" value="FROUNT PROTEIN-RELATED"/>
    <property type="match status" value="1"/>
</dbReference>
<keyword evidence="6 9" id="KW-0811">Translocation</keyword>
<keyword evidence="7 9" id="KW-0906">Nuclear pore complex</keyword>
<evidence type="ECO:0000256" key="3">
    <source>
        <dbReference type="ARBA" id="ARBA00022448"/>
    </source>
</evidence>
<name>A0AAN7T9B9_9EURO</name>
<sequence>MNRFGADYSSSPASTPVAASKARYRARNETPDLVSTTPIAPPPSRPFGSSQYQSVSKLRFTENARDLPQPNSFGLSTDSQQPHVEDMLGDDADDDQYTQYTQDHARSRNLYPTQSLMKFSTDERPQTLRSSAGRSTNRLQQYSLLPRNGQEAFVPGLARDLKRRTSIANLENDPDPVIVQTEQVIRSVQEDAINTNKNVQDEVLAEAATELETVWERSKTSRRRRKDEDLSIGPGPGATPFENARYTAVLILRLYHASKIPQDEVGVMSMPQILLDWLNEYHMTIETAYNQVINHPDNVTADVLFWDVIEALTARGKIEEAVRLLGDADFSYAKVDNEAGLVDADYTGPQLQAIQTAVLQVRQTLNASPAIQTQDWSIDGYEWVAYRKDVQAALEELRESTDIHDDSELLEAEADTHLVRPGKGLPFEIFERLQTVYSIMLGSSADLITISQDWLEASILLTVWWNGNQDNKVQQWSFDVSRAHSTEQNTELETQAYLNRLKESFLAVTDPSSRDTWQLNHQSPLELAIALTLQGDMPSVLSLVQIDSLCLSSALAEIGSWSGWLNSNAVPDGLDRDDLMVLTGGTSNATISKDEILERYSHELFKKTALENSQSTVVDGWEIAISVISRCDNQSLASRTVQQYIEELEVTTADRAERLVTLCGELGMAEEARKVSEQYGDHLVDEGTDYGTALLCYARSQAESKVRQLIDVLNSYCLVQSRAYPSEAEIDHALSRLVSNPRQALSGIADMDPQAVGVLQFYLVGYACIRRYYTTRDNAAGLSKTAQKKTAARALVAAINSAADSIYGGLYDPTRQSAIQVDGLLTLLAEASALTAEHSDGVRIFTSDQLYAILAAIEDLQSVNDRVYAAIEDCLDASLRQFRGSQPPSPHAMLKKSISSESLGGRSTGSAVLVGGRMGKSMGKEDTTKGWDWRSYFKSADTTGADVLRYLRTEIAAELAMANLEEGFK</sequence>
<evidence type="ECO:0000313" key="11">
    <source>
        <dbReference type="EMBL" id="KAK5091326.1"/>
    </source>
</evidence>
<feature type="compositionally biased region" description="Polar residues" evidence="10">
    <location>
        <begin position="69"/>
        <end position="82"/>
    </location>
</feature>
<comment type="subunit">
    <text evidence="9">Component of the nuclear pore complex (NPC).</text>
</comment>
<evidence type="ECO:0000256" key="9">
    <source>
        <dbReference type="RuleBase" id="RU365073"/>
    </source>
</evidence>
<evidence type="ECO:0000256" key="6">
    <source>
        <dbReference type="ARBA" id="ARBA00023010"/>
    </source>
</evidence>
<dbReference type="Pfam" id="PF07575">
    <property type="entry name" value="Nucleopor_Nup85"/>
    <property type="match status" value="2"/>
</dbReference>
<keyword evidence="5 9" id="KW-0653">Protein transport</keyword>
<dbReference type="GO" id="GO:0006406">
    <property type="term" value="P:mRNA export from nucleus"/>
    <property type="evidence" value="ECO:0007669"/>
    <property type="project" value="TreeGrafter"/>
</dbReference>
<evidence type="ECO:0000256" key="10">
    <source>
        <dbReference type="SAM" id="MobiDB-lite"/>
    </source>
</evidence>
<feature type="region of interest" description="Disordered" evidence="10">
    <location>
        <begin position="107"/>
        <end position="137"/>
    </location>
</feature>
<dbReference type="PANTHER" id="PTHR13373:SF21">
    <property type="entry name" value="NUCLEAR PORE COMPLEX PROTEIN NUP85"/>
    <property type="match status" value="1"/>
</dbReference>
<evidence type="ECO:0000313" key="12">
    <source>
        <dbReference type="Proteomes" id="UP001309876"/>
    </source>
</evidence>
<evidence type="ECO:0000256" key="1">
    <source>
        <dbReference type="ARBA" id="ARBA00004567"/>
    </source>
</evidence>
<comment type="subcellular location">
    <subcellularLocation>
        <location evidence="1 9">Nucleus</location>
        <location evidence="1 9">Nuclear pore complex</location>
    </subcellularLocation>
</comment>
<feature type="region of interest" description="Disordered" evidence="10">
    <location>
        <begin position="215"/>
        <end position="237"/>
    </location>
</feature>
<feature type="region of interest" description="Disordered" evidence="10">
    <location>
        <begin position="65"/>
        <end position="95"/>
    </location>
</feature>
<comment type="similarity">
    <text evidence="2 9">Belongs to the nucleoporin Nup85 family.</text>
</comment>
<feature type="region of interest" description="Disordered" evidence="10">
    <location>
        <begin position="1"/>
        <end position="53"/>
    </location>
</feature>
<keyword evidence="4 9" id="KW-0509">mRNA transport</keyword>
<keyword evidence="9" id="KW-0472">Membrane</keyword>
<dbReference type="Proteomes" id="UP001309876">
    <property type="component" value="Unassembled WGS sequence"/>
</dbReference>
<evidence type="ECO:0000256" key="4">
    <source>
        <dbReference type="ARBA" id="ARBA00022816"/>
    </source>
</evidence>
<evidence type="ECO:0000256" key="8">
    <source>
        <dbReference type="ARBA" id="ARBA00023242"/>
    </source>
</evidence>
<keyword evidence="8 9" id="KW-0539">Nucleus</keyword>
<feature type="compositionally biased region" description="Low complexity" evidence="10">
    <location>
        <begin position="9"/>
        <end position="21"/>
    </location>
</feature>
<protein>
    <recommendedName>
        <fullName evidence="9">Nuclear pore complex protein Nup85</fullName>
    </recommendedName>
</protein>
<feature type="region of interest" description="Disordered" evidence="10">
    <location>
        <begin position="886"/>
        <end position="907"/>
    </location>
</feature>
<dbReference type="GO" id="GO:0006606">
    <property type="term" value="P:protein import into nucleus"/>
    <property type="evidence" value="ECO:0007669"/>
    <property type="project" value="TreeGrafter"/>
</dbReference>
<evidence type="ECO:0000256" key="2">
    <source>
        <dbReference type="ARBA" id="ARBA00005573"/>
    </source>
</evidence>
<gene>
    <name evidence="11" type="ORF">LTR05_001509</name>
</gene>
<dbReference type="InterPro" id="IPR011502">
    <property type="entry name" value="Nucleoporin_Nup85"/>
</dbReference>
<comment type="caution">
    <text evidence="11">The sequence shown here is derived from an EMBL/GenBank/DDBJ whole genome shotgun (WGS) entry which is preliminary data.</text>
</comment>
<dbReference type="GO" id="GO:0031080">
    <property type="term" value="C:nuclear pore outer ring"/>
    <property type="evidence" value="ECO:0007669"/>
    <property type="project" value="TreeGrafter"/>
</dbReference>
<keyword evidence="12" id="KW-1185">Reference proteome</keyword>
<proteinExistence type="inferred from homology"/>
<evidence type="ECO:0000256" key="7">
    <source>
        <dbReference type="ARBA" id="ARBA00023132"/>
    </source>
</evidence>
<comment type="function">
    <text evidence="9">Functions as a component of the nuclear pore complex (NPC).</text>
</comment>
<keyword evidence="3 9" id="KW-0813">Transport</keyword>
<reference evidence="11 12" key="1">
    <citation type="submission" date="2023-08" db="EMBL/GenBank/DDBJ databases">
        <title>Black Yeasts Isolated from many extreme environments.</title>
        <authorList>
            <person name="Coleine C."/>
            <person name="Stajich J.E."/>
            <person name="Selbmann L."/>
        </authorList>
    </citation>
    <scope>NUCLEOTIDE SEQUENCE [LARGE SCALE GENOMIC DNA]</scope>
    <source>
        <strain evidence="11 12">CCFEE 5910</strain>
    </source>
</reference>
<dbReference type="AlphaFoldDB" id="A0AAN7T9B9"/>
<dbReference type="GO" id="GO:0045893">
    <property type="term" value="P:positive regulation of DNA-templated transcription"/>
    <property type="evidence" value="ECO:0007669"/>
    <property type="project" value="TreeGrafter"/>
</dbReference>
<dbReference type="GO" id="GO:0017056">
    <property type="term" value="F:structural constituent of nuclear pore"/>
    <property type="evidence" value="ECO:0007669"/>
    <property type="project" value="TreeGrafter"/>
</dbReference>
<evidence type="ECO:0000256" key="5">
    <source>
        <dbReference type="ARBA" id="ARBA00022927"/>
    </source>
</evidence>